<feature type="transmembrane region" description="Helical" evidence="5">
    <location>
        <begin position="257"/>
        <end position="275"/>
    </location>
</feature>
<evidence type="ECO:0000259" key="6">
    <source>
        <dbReference type="Pfam" id="PF04932"/>
    </source>
</evidence>
<feature type="transmembrane region" description="Helical" evidence="5">
    <location>
        <begin position="452"/>
        <end position="469"/>
    </location>
</feature>
<dbReference type="PANTHER" id="PTHR37422:SF23">
    <property type="entry name" value="TEICHURONIC ACID BIOSYNTHESIS PROTEIN TUAE"/>
    <property type="match status" value="1"/>
</dbReference>
<gene>
    <name evidence="7" type="ORF">G7077_11605</name>
</gene>
<feature type="transmembrane region" description="Helical" evidence="5">
    <location>
        <begin position="67"/>
        <end position="88"/>
    </location>
</feature>
<dbReference type="Pfam" id="PF04932">
    <property type="entry name" value="Wzy_C"/>
    <property type="match status" value="1"/>
</dbReference>
<feature type="transmembrane region" description="Helical" evidence="5">
    <location>
        <begin position="287"/>
        <end position="307"/>
    </location>
</feature>
<feature type="transmembrane region" description="Helical" evidence="5">
    <location>
        <begin position="234"/>
        <end position="251"/>
    </location>
</feature>
<dbReference type="InterPro" id="IPR051533">
    <property type="entry name" value="WaaL-like"/>
</dbReference>
<evidence type="ECO:0000256" key="1">
    <source>
        <dbReference type="ARBA" id="ARBA00004141"/>
    </source>
</evidence>
<protein>
    <submittedName>
        <fullName evidence="7">O-antigen ligase family protein</fullName>
    </submittedName>
</protein>
<keyword evidence="7" id="KW-0436">Ligase</keyword>
<evidence type="ECO:0000256" key="2">
    <source>
        <dbReference type="ARBA" id="ARBA00022692"/>
    </source>
</evidence>
<keyword evidence="2 5" id="KW-0812">Transmembrane</keyword>
<dbReference type="KEGG" id="spii:G7077_11605"/>
<evidence type="ECO:0000313" key="8">
    <source>
        <dbReference type="Proteomes" id="UP000503222"/>
    </source>
</evidence>
<keyword evidence="4 5" id="KW-0472">Membrane</keyword>
<dbReference type="GO" id="GO:0016020">
    <property type="term" value="C:membrane"/>
    <property type="evidence" value="ECO:0007669"/>
    <property type="project" value="UniProtKB-SubCell"/>
</dbReference>
<feature type="transmembrane region" description="Helical" evidence="5">
    <location>
        <begin position="385"/>
        <end position="408"/>
    </location>
</feature>
<name>A0A6G7YRT8_9SPHN</name>
<dbReference type="PANTHER" id="PTHR37422">
    <property type="entry name" value="TEICHURONIC ACID BIOSYNTHESIS PROTEIN TUAE"/>
    <property type="match status" value="1"/>
</dbReference>
<evidence type="ECO:0000256" key="3">
    <source>
        <dbReference type="ARBA" id="ARBA00022989"/>
    </source>
</evidence>
<dbReference type="GO" id="GO:0016874">
    <property type="term" value="F:ligase activity"/>
    <property type="evidence" value="ECO:0007669"/>
    <property type="project" value="UniProtKB-KW"/>
</dbReference>
<feature type="transmembrane region" description="Helical" evidence="5">
    <location>
        <begin position="137"/>
        <end position="154"/>
    </location>
</feature>
<keyword evidence="8" id="KW-1185">Reference proteome</keyword>
<feature type="transmembrane region" description="Helical" evidence="5">
    <location>
        <begin position="12"/>
        <end position="31"/>
    </location>
</feature>
<keyword evidence="3 5" id="KW-1133">Transmembrane helix</keyword>
<dbReference type="Proteomes" id="UP000503222">
    <property type="component" value="Chromosome"/>
</dbReference>
<dbReference type="InterPro" id="IPR007016">
    <property type="entry name" value="O-antigen_ligase-rel_domated"/>
</dbReference>
<feature type="transmembrane region" description="Helical" evidence="5">
    <location>
        <begin position="210"/>
        <end position="227"/>
    </location>
</feature>
<dbReference type="AlphaFoldDB" id="A0A6G7YRT8"/>
<evidence type="ECO:0000256" key="4">
    <source>
        <dbReference type="ARBA" id="ARBA00023136"/>
    </source>
</evidence>
<evidence type="ECO:0000256" key="5">
    <source>
        <dbReference type="SAM" id="Phobius"/>
    </source>
</evidence>
<feature type="transmembrane region" description="Helical" evidence="5">
    <location>
        <begin position="428"/>
        <end position="446"/>
    </location>
</feature>
<evidence type="ECO:0000313" key="7">
    <source>
        <dbReference type="EMBL" id="QIK79453.1"/>
    </source>
</evidence>
<reference evidence="7 8" key="1">
    <citation type="submission" date="2020-03" db="EMBL/GenBank/DDBJ databases">
        <title>Sphingomonas sp. nov., isolated from fish.</title>
        <authorList>
            <person name="Hyun D.-W."/>
            <person name="Bae J.-W."/>
        </authorList>
    </citation>
    <scope>NUCLEOTIDE SEQUENCE [LARGE SCALE GENOMIC DNA]</scope>
    <source>
        <strain evidence="7 8">HDW15B</strain>
    </source>
</reference>
<comment type="subcellular location">
    <subcellularLocation>
        <location evidence="1">Membrane</location>
        <topology evidence="1">Multi-pass membrane protein</topology>
    </subcellularLocation>
</comment>
<proteinExistence type="predicted"/>
<dbReference type="EMBL" id="CP049869">
    <property type="protein sequence ID" value="QIK79453.1"/>
    <property type="molecule type" value="Genomic_DNA"/>
</dbReference>
<sequence length="487" mass="53002">MTQSTPLLARSNAVRWLFAAGLVFIPFDAIRGVGALGELGNELSFPFFAAAIALAMVSAVRSGENRLSASLALRVGVAILALTIVSFVVNFGEIQSIVFRERTGTNKFVTSLLVVLYGIALAWLAEQVEPEEYTHRVARFICWSVAICIFYIIVELAGRNGLMGGLFRTIDDLVHTRQADVVNAWNGQVNEKVLYGWDERYRSVSFEPPAFGNFTGFAWPWVWYAAVKAKSRRTLRSWTLLIAFTLVIIVTASRTGLLMLMVNCGLLALIAGLYARRGGHTEAAAAARLLVPVGLIGVGLIAALYIATNFQNIVVGVVAGESVSNLSRLAMQTAAFKMFMAHPLFGVGLGQFGFHVTEFLPSWAFRSPEVGPMITYPLAPWPNVYSVYARIGAELGMAGLIGWCVLWLGLAWKLAIRARHDRRDGDSVVTWHFPVVLNCIGVLVSGFTTDTFRTPMIWIALGLGCGLLLRSRVAAEGRISAAAVPAE</sequence>
<feature type="transmembrane region" description="Helical" evidence="5">
    <location>
        <begin position="108"/>
        <end position="125"/>
    </location>
</feature>
<dbReference type="RefSeq" id="WP_166411840.1">
    <property type="nucleotide sequence ID" value="NZ_CP049869.1"/>
</dbReference>
<feature type="domain" description="O-antigen ligase-related" evidence="6">
    <location>
        <begin position="240"/>
        <end position="404"/>
    </location>
</feature>
<organism evidence="7 8">
    <name type="scientific">Sphingomonas piscis</name>
    <dbReference type="NCBI Taxonomy" id="2714943"/>
    <lineage>
        <taxon>Bacteria</taxon>
        <taxon>Pseudomonadati</taxon>
        <taxon>Pseudomonadota</taxon>
        <taxon>Alphaproteobacteria</taxon>
        <taxon>Sphingomonadales</taxon>
        <taxon>Sphingomonadaceae</taxon>
        <taxon>Sphingomonas</taxon>
    </lineage>
</organism>
<feature type="transmembrane region" description="Helical" evidence="5">
    <location>
        <begin position="43"/>
        <end position="60"/>
    </location>
</feature>
<accession>A0A6G7YRT8</accession>